<proteinExistence type="predicted"/>
<feature type="domain" description="J" evidence="3">
    <location>
        <begin position="6"/>
        <end position="70"/>
    </location>
</feature>
<reference evidence="4" key="1">
    <citation type="submission" date="2018-12" db="EMBL/GenBank/DDBJ databases">
        <title>Novel natural products biosynthetic potential of the class Ktedonobacteria.</title>
        <authorList>
            <person name="Zheng Y."/>
            <person name="Saitou A."/>
            <person name="Wang C.M."/>
            <person name="Toyoda A."/>
            <person name="Minakuchi Y."/>
            <person name="Sekiguchi Y."/>
            <person name="Ueda K."/>
            <person name="Takano H."/>
            <person name="Sakai Y."/>
            <person name="Yokota A."/>
            <person name="Yabe S."/>
        </authorList>
    </citation>
    <scope>NUCLEOTIDE SEQUENCE</scope>
    <source>
        <strain evidence="4">A3-2</strain>
    </source>
</reference>
<feature type="transmembrane region" description="Helical" evidence="2">
    <location>
        <begin position="279"/>
        <end position="300"/>
    </location>
</feature>
<dbReference type="Pfam" id="PF00226">
    <property type="entry name" value="DnaJ"/>
    <property type="match status" value="1"/>
</dbReference>
<dbReference type="PROSITE" id="PS50076">
    <property type="entry name" value="DNAJ_2"/>
    <property type="match status" value="1"/>
</dbReference>
<evidence type="ECO:0000313" key="4">
    <source>
        <dbReference type="EMBL" id="BBH94737.1"/>
    </source>
</evidence>
<dbReference type="InterPro" id="IPR050817">
    <property type="entry name" value="DjlA_DnaK_co-chaperone"/>
</dbReference>
<keyword evidence="2" id="KW-0472">Membrane</keyword>
<protein>
    <recommendedName>
        <fullName evidence="3">J domain-containing protein</fullName>
    </recommendedName>
</protein>
<keyword evidence="2" id="KW-1133">Transmembrane helix</keyword>
<gene>
    <name evidence="4" type="ORF">KTA_29360</name>
</gene>
<feature type="region of interest" description="Disordered" evidence="1">
    <location>
        <begin position="77"/>
        <end position="103"/>
    </location>
</feature>
<accession>A0A455T2H6</accession>
<dbReference type="PANTHER" id="PTHR24074">
    <property type="entry name" value="CO-CHAPERONE PROTEIN DJLA"/>
    <property type="match status" value="1"/>
</dbReference>
<evidence type="ECO:0000259" key="3">
    <source>
        <dbReference type="PROSITE" id="PS50076"/>
    </source>
</evidence>
<dbReference type="SUPFAM" id="SSF46565">
    <property type="entry name" value="Chaperone J-domain"/>
    <property type="match status" value="1"/>
</dbReference>
<sequence>MSSFIDYYAVLGVEANASPTEIKAAFKKLALRYHPDVYKGEDAEERMRLILEAYQTLSDAKLRREYDVRRRQQLGLATTSRPGLVQEADSGSPAEVSPRARRDRHRHYDFPALDGPATVYLGEIVYSLDAEQAIALKERGLLRGSVRGGSVRKDGTIHLRLSDSPEKSQGDMLYCHRCHQRWPAPAGQESAAVQKIVCPHCQASDWADYLLLRCVHCRAVFESEQIRYEVGVYRYGGGRLCHPYELFPLCPYCARARWCPAEEERLERERATAARRRSLSFLLALALLLAVVAALSLMALNTLIH</sequence>
<evidence type="ECO:0000256" key="2">
    <source>
        <dbReference type="SAM" id="Phobius"/>
    </source>
</evidence>
<dbReference type="AlphaFoldDB" id="A0A455T2H6"/>
<dbReference type="EMBL" id="AP019377">
    <property type="protein sequence ID" value="BBH94737.1"/>
    <property type="molecule type" value="Genomic_DNA"/>
</dbReference>
<dbReference type="CDD" id="cd06257">
    <property type="entry name" value="DnaJ"/>
    <property type="match status" value="1"/>
</dbReference>
<dbReference type="InterPro" id="IPR036869">
    <property type="entry name" value="J_dom_sf"/>
</dbReference>
<dbReference type="SMART" id="SM00271">
    <property type="entry name" value="DnaJ"/>
    <property type="match status" value="1"/>
</dbReference>
<dbReference type="InterPro" id="IPR001623">
    <property type="entry name" value="DnaJ_domain"/>
</dbReference>
<evidence type="ECO:0000256" key="1">
    <source>
        <dbReference type="SAM" id="MobiDB-lite"/>
    </source>
</evidence>
<name>A0A455T2H6_9CHLR</name>
<dbReference type="PRINTS" id="PR00625">
    <property type="entry name" value="JDOMAIN"/>
</dbReference>
<dbReference type="Gene3D" id="1.10.287.110">
    <property type="entry name" value="DnaJ domain"/>
    <property type="match status" value="1"/>
</dbReference>
<keyword evidence="2" id="KW-0812">Transmembrane</keyword>
<organism evidence="4">
    <name type="scientific">Thermogemmatispora argillosa</name>
    <dbReference type="NCBI Taxonomy" id="2045280"/>
    <lineage>
        <taxon>Bacteria</taxon>
        <taxon>Bacillati</taxon>
        <taxon>Chloroflexota</taxon>
        <taxon>Ktedonobacteria</taxon>
        <taxon>Thermogemmatisporales</taxon>
        <taxon>Thermogemmatisporaceae</taxon>
        <taxon>Thermogemmatispora</taxon>
    </lineage>
</organism>